<evidence type="ECO:0000256" key="3">
    <source>
        <dbReference type="PROSITE-ProRule" id="PRU00103"/>
    </source>
</evidence>
<dbReference type="FunFam" id="1.25.10.10:FF:000011">
    <property type="entry name" value="Serine/threonine-protein phosphatase 2A regulatory subunit A alpha isoform"/>
    <property type="match status" value="1"/>
</dbReference>
<evidence type="ECO:0000256" key="1">
    <source>
        <dbReference type="ARBA" id="ARBA00022737"/>
    </source>
</evidence>
<evidence type="ECO:0000256" key="2">
    <source>
        <dbReference type="ARBA" id="ARBA00038332"/>
    </source>
</evidence>
<accession>A0A8E2F0T7</accession>
<feature type="repeat" description="HEAT" evidence="3">
    <location>
        <begin position="246"/>
        <end position="284"/>
    </location>
</feature>
<dbReference type="InterPro" id="IPR051023">
    <property type="entry name" value="PP2A_Regulatory_Subunit_A"/>
</dbReference>
<dbReference type="GO" id="GO:0019888">
    <property type="term" value="F:protein phosphatase regulator activity"/>
    <property type="evidence" value="ECO:0007669"/>
    <property type="project" value="TreeGrafter"/>
</dbReference>
<feature type="domain" description="Phosphatase 2A Regulatory Subunit A helical" evidence="5">
    <location>
        <begin position="179"/>
        <end position="275"/>
    </location>
</feature>
<feature type="repeat" description="HEAT" evidence="3">
    <location>
        <begin position="285"/>
        <end position="323"/>
    </location>
</feature>
<feature type="repeat" description="HEAT" evidence="3">
    <location>
        <begin position="519"/>
        <end position="557"/>
    </location>
</feature>
<keyword evidence="7" id="KW-1185">Reference proteome</keyword>
<dbReference type="InterPro" id="IPR011989">
    <property type="entry name" value="ARM-like"/>
</dbReference>
<reference evidence="6 7" key="1">
    <citation type="journal article" date="2016" name="Nat. Commun.">
        <title>Ectomycorrhizal ecology is imprinted in the genome of the dominant symbiotic fungus Cenococcum geophilum.</title>
        <authorList>
            <consortium name="DOE Joint Genome Institute"/>
            <person name="Peter M."/>
            <person name="Kohler A."/>
            <person name="Ohm R.A."/>
            <person name="Kuo A."/>
            <person name="Krutzmann J."/>
            <person name="Morin E."/>
            <person name="Arend M."/>
            <person name="Barry K.W."/>
            <person name="Binder M."/>
            <person name="Choi C."/>
            <person name="Clum A."/>
            <person name="Copeland A."/>
            <person name="Grisel N."/>
            <person name="Haridas S."/>
            <person name="Kipfer T."/>
            <person name="LaButti K."/>
            <person name="Lindquist E."/>
            <person name="Lipzen A."/>
            <person name="Maire R."/>
            <person name="Meier B."/>
            <person name="Mihaltcheva S."/>
            <person name="Molinier V."/>
            <person name="Murat C."/>
            <person name="Poggeler S."/>
            <person name="Quandt C.A."/>
            <person name="Sperisen C."/>
            <person name="Tritt A."/>
            <person name="Tisserant E."/>
            <person name="Crous P.W."/>
            <person name="Henrissat B."/>
            <person name="Nehls U."/>
            <person name="Egli S."/>
            <person name="Spatafora J.W."/>
            <person name="Grigoriev I.V."/>
            <person name="Martin F.M."/>
        </authorList>
    </citation>
    <scope>NUCLEOTIDE SEQUENCE [LARGE SCALE GENOMIC DNA]</scope>
    <source>
        <strain evidence="6 7">CBS 207.34</strain>
    </source>
</reference>
<feature type="repeat" description="HEAT" evidence="3">
    <location>
        <begin position="205"/>
        <end position="243"/>
    </location>
</feature>
<dbReference type="EMBL" id="KV749662">
    <property type="protein sequence ID" value="OCL08376.1"/>
    <property type="molecule type" value="Genomic_DNA"/>
</dbReference>
<dbReference type="AlphaFoldDB" id="A0A8E2F0T7"/>
<dbReference type="PANTHER" id="PTHR10648">
    <property type="entry name" value="SERINE/THREONINE-PROTEIN PHOSPHATASE PP2A 65 KDA REGULATORY SUBUNIT"/>
    <property type="match status" value="1"/>
</dbReference>
<feature type="repeat" description="HEAT" evidence="3">
    <location>
        <begin position="402"/>
        <end position="440"/>
    </location>
</feature>
<dbReference type="GO" id="GO:0005829">
    <property type="term" value="C:cytosol"/>
    <property type="evidence" value="ECO:0007669"/>
    <property type="project" value="TreeGrafter"/>
</dbReference>
<organism evidence="6 7">
    <name type="scientific">Glonium stellatum</name>
    <dbReference type="NCBI Taxonomy" id="574774"/>
    <lineage>
        <taxon>Eukaryota</taxon>
        <taxon>Fungi</taxon>
        <taxon>Dikarya</taxon>
        <taxon>Ascomycota</taxon>
        <taxon>Pezizomycotina</taxon>
        <taxon>Dothideomycetes</taxon>
        <taxon>Pleosporomycetidae</taxon>
        <taxon>Gloniales</taxon>
        <taxon>Gloniaceae</taxon>
        <taxon>Glonium</taxon>
    </lineage>
</organism>
<evidence type="ECO:0000313" key="6">
    <source>
        <dbReference type="EMBL" id="OCL08376.1"/>
    </source>
</evidence>
<evidence type="ECO:0000259" key="5">
    <source>
        <dbReference type="Pfam" id="PF22956"/>
    </source>
</evidence>
<dbReference type="InterPro" id="IPR016024">
    <property type="entry name" value="ARM-type_fold"/>
</dbReference>
<feature type="repeat" description="HEAT" evidence="3">
    <location>
        <begin position="324"/>
        <end position="362"/>
    </location>
</feature>
<dbReference type="Pfam" id="PF22956">
    <property type="entry name" value="VPS15-like_hel"/>
    <property type="match status" value="2"/>
</dbReference>
<dbReference type="Gene3D" id="1.25.10.10">
    <property type="entry name" value="Leucine-rich Repeat Variant"/>
    <property type="match status" value="1"/>
</dbReference>
<keyword evidence="1" id="KW-0677">Repeat</keyword>
<evidence type="ECO:0000259" key="4">
    <source>
        <dbReference type="Pfam" id="PF22646"/>
    </source>
</evidence>
<dbReference type="InterPro" id="IPR055231">
    <property type="entry name" value="2AA_helical"/>
</dbReference>
<feature type="repeat" description="HEAT" evidence="3">
    <location>
        <begin position="582"/>
        <end position="614"/>
    </location>
</feature>
<feature type="repeat" description="HEAT" evidence="3">
    <location>
        <begin position="89"/>
        <end position="127"/>
    </location>
</feature>
<feature type="domain" description="Phosphatase PP2A regulatory subunit A/Splicing factor 3B subunit 1-like HEAT repeat" evidence="4">
    <location>
        <begin position="278"/>
        <end position="355"/>
    </location>
</feature>
<gene>
    <name evidence="6" type="ORF">AOQ84DRAFT_41122</name>
</gene>
<comment type="similarity">
    <text evidence="2">Belongs to the phosphatase 2A regulatory subunit A family.</text>
</comment>
<dbReference type="InterPro" id="IPR021133">
    <property type="entry name" value="HEAT_type_2"/>
</dbReference>
<dbReference type="PANTHER" id="PTHR10648:SF4">
    <property type="entry name" value="PROTEIN PHOSPHATASE 2 (FORMERLY 2A), REGULATORY SUBUNIT A, BETA ISOFORM-RELATED"/>
    <property type="match status" value="1"/>
</dbReference>
<feature type="repeat" description="HEAT" evidence="3">
    <location>
        <begin position="363"/>
        <end position="401"/>
    </location>
</feature>
<dbReference type="SUPFAM" id="SSF48371">
    <property type="entry name" value="ARM repeat"/>
    <property type="match status" value="1"/>
</dbReference>
<evidence type="ECO:0000313" key="7">
    <source>
        <dbReference type="Proteomes" id="UP000250140"/>
    </source>
</evidence>
<proteinExistence type="inferred from homology"/>
<sequence length="614" mass="68358">MDSANQNDELYPIAVLIDELKHDDVLLRLNAIHRLSTIALALGADRTRDELIPFLDESVEDEDEVLTALSEELGNFVEYVGGPDYGHVLLSPLENLAAIEEPLVREKAVESLNKICEQLSPQQVEEFFIPLVVRLSKAEWFTSKISATGLYNVPYTRASPPSQEGLRQQYGQLVHDDTPMVRRQAANNLAKFIKTMPAAIVIEEMIPLFQHLASDDQDSVRLLTVDILIAIAEAVPKEQQSSHGVLLTALRSLFEDKSWRVRYMVADRFEKIAKAVDEEVVNRDLVPAFVKLLKDTEAEVRSAIAGQIPGFCALLESETLLHDVMPSIEELVSDQSQHVRAALGTQISGLAPILGKDETISHLLPMFLQMLKDEFPDVRLNIISKLELVNNVIGIELLSQSLLPAIVQLAEDKQWRVRLAIIEYVPLLASQLGVKFFDEKLSSLCMSWLGDTVFSIREASTQNLKKLTEVFGVEWANDAIVPKVMAMGQHPNYLYRMTTCFAVSTLAPALSMAVIEASILPMMDKLVNDDIPNIRFNVAKSYAVLIDTLKRLPEQSTVLALEKAGQSPSGCQKGQDLITKQILPNLEKLQQDDDVDVRYFATTAAQGYADAMQT</sequence>
<dbReference type="InterPro" id="IPR054573">
    <property type="entry name" value="PP2A/SF3B1-like_HEAT"/>
</dbReference>
<dbReference type="GO" id="GO:0000159">
    <property type="term" value="C:protein phosphatase type 2A complex"/>
    <property type="evidence" value="ECO:0007669"/>
    <property type="project" value="TreeGrafter"/>
</dbReference>
<protein>
    <submittedName>
        <fullName evidence="6">Protein phosphatase PP2A regulatory subunit A</fullName>
    </submittedName>
</protein>
<dbReference type="Pfam" id="PF22646">
    <property type="entry name" value="PPP2R1A-like_HEAT"/>
    <property type="match status" value="1"/>
</dbReference>
<dbReference type="Proteomes" id="UP000250140">
    <property type="component" value="Unassembled WGS sequence"/>
</dbReference>
<dbReference type="GO" id="GO:0005634">
    <property type="term" value="C:nucleus"/>
    <property type="evidence" value="ECO:0007669"/>
    <property type="project" value="TreeGrafter"/>
</dbReference>
<dbReference type="PROSITE" id="PS50077">
    <property type="entry name" value="HEAT_REPEAT"/>
    <property type="match status" value="9"/>
</dbReference>
<dbReference type="OrthoDB" id="340346at2759"/>
<feature type="domain" description="Phosphatase 2A Regulatory Subunit A helical" evidence="5">
    <location>
        <begin position="367"/>
        <end position="547"/>
    </location>
</feature>
<name>A0A8E2F0T7_9PEZI</name>